<organism evidence="2">
    <name type="scientific">Candidatus Methanogaster sp. ANME-2c ERB4</name>
    <dbReference type="NCBI Taxonomy" id="2759911"/>
    <lineage>
        <taxon>Archaea</taxon>
        <taxon>Methanobacteriati</taxon>
        <taxon>Methanobacteriota</taxon>
        <taxon>Stenosarchaea group</taxon>
        <taxon>Methanomicrobia</taxon>
        <taxon>Methanosarcinales</taxon>
        <taxon>ANME-2 cluster</taxon>
        <taxon>Candidatus Methanogasteraceae</taxon>
        <taxon>Candidatus Methanogaster</taxon>
    </lineage>
</organism>
<feature type="transmembrane region" description="Helical" evidence="1">
    <location>
        <begin position="41"/>
        <end position="74"/>
    </location>
</feature>
<keyword evidence="1" id="KW-0472">Membrane</keyword>
<reference evidence="2" key="1">
    <citation type="submission" date="2020-06" db="EMBL/GenBank/DDBJ databases">
        <title>Unique genomic features of the anaerobic methanotrophic archaea.</title>
        <authorList>
            <person name="Chadwick G.L."/>
            <person name="Skennerton C.T."/>
            <person name="Laso-Perez R."/>
            <person name="Leu A.O."/>
            <person name="Speth D.R."/>
            <person name="Yu H."/>
            <person name="Morgan-Lang C."/>
            <person name="Hatzenpichler R."/>
            <person name="Goudeau D."/>
            <person name="Malmstrom R."/>
            <person name="Brazelton W.J."/>
            <person name="Woyke T."/>
            <person name="Hallam S.J."/>
            <person name="Tyson G.W."/>
            <person name="Wegener G."/>
            <person name="Boetius A."/>
            <person name="Orphan V."/>
        </authorList>
    </citation>
    <scope>NUCLEOTIDE SEQUENCE</scope>
</reference>
<dbReference type="EMBL" id="MT631263">
    <property type="protein sequence ID" value="QNO47446.1"/>
    <property type="molecule type" value="Genomic_DNA"/>
</dbReference>
<protein>
    <submittedName>
        <fullName evidence="2">Uncharacterized protein</fullName>
    </submittedName>
</protein>
<accession>A0A7G9YHG2</accession>
<keyword evidence="1" id="KW-1133">Transmembrane helix</keyword>
<evidence type="ECO:0000313" key="2">
    <source>
        <dbReference type="EMBL" id="QNO47446.1"/>
    </source>
</evidence>
<keyword evidence="1" id="KW-0812">Transmembrane</keyword>
<evidence type="ECO:0000256" key="1">
    <source>
        <dbReference type="SAM" id="Phobius"/>
    </source>
</evidence>
<name>A0A7G9YHG2_9EURY</name>
<feature type="transmembrane region" description="Helical" evidence="1">
    <location>
        <begin position="12"/>
        <end position="29"/>
    </location>
</feature>
<sequence length="79" mass="8652">MGKVVMLRKISVSSIATIYLVALLLTLPYPLVSDLYPEYGVFFMLFGQFVAGIVGGTFVILFILVIIVLIVSVVKRAVD</sequence>
<dbReference type="AlphaFoldDB" id="A0A7G9YHG2"/>
<proteinExistence type="predicted"/>
<gene>
    <name evidence="2" type="ORF">IILFPGFB_00018</name>
</gene>